<dbReference type="RefSeq" id="WP_177201167.1">
    <property type="nucleotide sequence ID" value="NZ_FOOU01000008.1"/>
</dbReference>
<dbReference type="EMBL" id="FOOU01000008">
    <property type="protein sequence ID" value="SFG51833.1"/>
    <property type="molecule type" value="Genomic_DNA"/>
</dbReference>
<dbReference type="STRING" id="1045558.SAMN05216175_1082"/>
<accession>A0A1I2SH71</accession>
<evidence type="ECO:0000313" key="1">
    <source>
        <dbReference type="EMBL" id="SFG51833.1"/>
    </source>
</evidence>
<sequence>MKWSEWLDSWGMTSLKIKTPFLDAEWKPQEQDKVAAWQLYGKRPVNPS</sequence>
<reference evidence="2" key="1">
    <citation type="submission" date="2016-10" db="EMBL/GenBank/DDBJ databases">
        <authorList>
            <person name="Varghese N."/>
            <person name="Submissions S."/>
        </authorList>
    </citation>
    <scope>NUCLEOTIDE SEQUENCE [LARGE SCALE GENOMIC DNA]</scope>
    <source>
        <strain evidence="2">CGMCC 1.10971</strain>
    </source>
</reference>
<evidence type="ECO:0000313" key="2">
    <source>
        <dbReference type="Proteomes" id="UP000198623"/>
    </source>
</evidence>
<name>A0A1I2SH71_9GAMM</name>
<gene>
    <name evidence="1" type="ORF">SAMN05216175_1082</name>
</gene>
<dbReference type="AlphaFoldDB" id="A0A1I2SH71"/>
<proteinExistence type="predicted"/>
<organism evidence="1 2">
    <name type="scientific">Neptunomonas qingdaonensis</name>
    <dbReference type="NCBI Taxonomy" id="1045558"/>
    <lineage>
        <taxon>Bacteria</taxon>
        <taxon>Pseudomonadati</taxon>
        <taxon>Pseudomonadota</taxon>
        <taxon>Gammaproteobacteria</taxon>
        <taxon>Oceanospirillales</taxon>
        <taxon>Oceanospirillaceae</taxon>
        <taxon>Neptunomonas</taxon>
    </lineage>
</organism>
<protein>
    <submittedName>
        <fullName evidence="1">Uncharacterized protein</fullName>
    </submittedName>
</protein>
<keyword evidence="2" id="KW-1185">Reference proteome</keyword>
<dbReference type="Proteomes" id="UP000198623">
    <property type="component" value="Unassembled WGS sequence"/>
</dbReference>